<keyword evidence="11 13" id="KW-0234">DNA repair</keyword>
<evidence type="ECO:0000259" key="16">
    <source>
        <dbReference type="Pfam" id="PF07733"/>
    </source>
</evidence>
<evidence type="ECO:0000256" key="8">
    <source>
        <dbReference type="ARBA" id="ARBA00022705"/>
    </source>
</evidence>
<dbReference type="HAMAP" id="MF_01902">
    <property type="entry name" value="DNApol_error_prone"/>
    <property type="match status" value="1"/>
</dbReference>
<evidence type="ECO:0000256" key="1">
    <source>
        <dbReference type="ARBA" id="ARBA00004496"/>
    </source>
</evidence>
<feature type="domain" description="DNA polymerase III alpha subunit finger" evidence="18">
    <location>
        <begin position="549"/>
        <end position="722"/>
    </location>
</feature>
<dbReference type="RefSeq" id="WP_367723627.1">
    <property type="nucleotide sequence ID" value="NZ_JBFOCI010000002.1"/>
</dbReference>
<keyword evidence="8 13" id="KW-0235">DNA replication</keyword>
<evidence type="ECO:0000256" key="9">
    <source>
        <dbReference type="ARBA" id="ARBA00022763"/>
    </source>
</evidence>
<evidence type="ECO:0000313" key="19">
    <source>
        <dbReference type="EMBL" id="MEW9806438.1"/>
    </source>
</evidence>
<protein>
    <recommendedName>
        <fullName evidence="4 13">Error-prone DNA polymerase</fullName>
        <ecNumber evidence="3 13">2.7.7.7</ecNumber>
    </recommendedName>
</protein>
<dbReference type="Gene3D" id="3.20.20.140">
    <property type="entry name" value="Metal-dependent hydrolases"/>
    <property type="match status" value="1"/>
</dbReference>
<dbReference type="PANTHER" id="PTHR32294">
    <property type="entry name" value="DNA POLYMERASE III SUBUNIT ALPHA"/>
    <property type="match status" value="1"/>
</dbReference>
<keyword evidence="20" id="KW-1185">Reference proteome</keyword>
<dbReference type="Proteomes" id="UP001556196">
    <property type="component" value="Unassembled WGS sequence"/>
</dbReference>
<evidence type="ECO:0000256" key="10">
    <source>
        <dbReference type="ARBA" id="ARBA00022932"/>
    </source>
</evidence>
<dbReference type="InterPro" id="IPR023073">
    <property type="entry name" value="DnaE2"/>
</dbReference>
<evidence type="ECO:0000256" key="14">
    <source>
        <dbReference type="SAM" id="MobiDB-lite"/>
    </source>
</evidence>
<evidence type="ECO:0000259" key="15">
    <source>
        <dbReference type="Pfam" id="PF01336"/>
    </source>
</evidence>
<feature type="domain" description="DNA polymerase helix-hairpin-helix motif" evidence="17">
    <location>
        <begin position="795"/>
        <end position="900"/>
    </location>
</feature>
<evidence type="ECO:0000256" key="2">
    <source>
        <dbReference type="ARBA" id="ARBA00007391"/>
    </source>
</evidence>
<name>A0ABV3QZQ3_9HYPH</name>
<comment type="caution">
    <text evidence="19">The sequence shown here is derived from an EMBL/GenBank/DDBJ whole genome shotgun (WGS) entry which is preliminary data.</text>
</comment>
<reference evidence="19 20" key="1">
    <citation type="submission" date="2024-06" db="EMBL/GenBank/DDBJ databases">
        <authorList>
            <person name="Tuo L."/>
        </authorList>
    </citation>
    <scope>NUCLEOTIDE SEQUENCE [LARGE SCALE GENOMIC DNA]</scope>
    <source>
        <strain evidence="19 20">ZMM04-5</strain>
    </source>
</reference>
<gene>
    <name evidence="13" type="primary">dnaE2</name>
    <name evidence="19" type="ORF">ABUE31_10615</name>
</gene>
<keyword evidence="9 13" id="KW-0227">DNA damage</keyword>
<dbReference type="InterPro" id="IPR004365">
    <property type="entry name" value="NA-bd_OB_tRNA"/>
</dbReference>
<evidence type="ECO:0000256" key="4">
    <source>
        <dbReference type="ARBA" id="ARBA00017273"/>
    </source>
</evidence>
<organism evidence="19 20">
    <name type="scientific">Mesorhizobium marinum</name>
    <dbReference type="NCBI Taxonomy" id="3228790"/>
    <lineage>
        <taxon>Bacteria</taxon>
        <taxon>Pseudomonadati</taxon>
        <taxon>Pseudomonadota</taxon>
        <taxon>Alphaproteobacteria</taxon>
        <taxon>Hyphomicrobiales</taxon>
        <taxon>Phyllobacteriaceae</taxon>
        <taxon>Mesorhizobium</taxon>
    </lineage>
</organism>
<keyword evidence="6 13" id="KW-0808">Transferase</keyword>
<dbReference type="GO" id="GO:0003887">
    <property type="term" value="F:DNA-directed DNA polymerase activity"/>
    <property type="evidence" value="ECO:0007669"/>
    <property type="project" value="UniProtKB-EC"/>
</dbReference>
<dbReference type="Pfam" id="PF01336">
    <property type="entry name" value="tRNA_anti-codon"/>
    <property type="match status" value="1"/>
</dbReference>
<accession>A0ABV3QZQ3</accession>
<evidence type="ECO:0000256" key="6">
    <source>
        <dbReference type="ARBA" id="ARBA00022679"/>
    </source>
</evidence>
<evidence type="ECO:0000256" key="11">
    <source>
        <dbReference type="ARBA" id="ARBA00023204"/>
    </source>
</evidence>
<comment type="catalytic activity">
    <reaction evidence="12 13">
        <text>DNA(n) + a 2'-deoxyribonucleoside 5'-triphosphate = DNA(n+1) + diphosphate</text>
        <dbReference type="Rhea" id="RHEA:22508"/>
        <dbReference type="Rhea" id="RHEA-COMP:17339"/>
        <dbReference type="Rhea" id="RHEA-COMP:17340"/>
        <dbReference type="ChEBI" id="CHEBI:33019"/>
        <dbReference type="ChEBI" id="CHEBI:61560"/>
        <dbReference type="ChEBI" id="CHEBI:173112"/>
        <dbReference type="EC" id="2.7.7.7"/>
    </reaction>
</comment>
<dbReference type="InterPro" id="IPR004805">
    <property type="entry name" value="DnaE2/DnaE/PolC"/>
</dbReference>
<evidence type="ECO:0000313" key="20">
    <source>
        <dbReference type="Proteomes" id="UP001556196"/>
    </source>
</evidence>
<evidence type="ECO:0000256" key="3">
    <source>
        <dbReference type="ARBA" id="ARBA00012417"/>
    </source>
</evidence>
<keyword evidence="7 13" id="KW-0548">Nucleotidyltransferase</keyword>
<sequence>MNAPAVPPYVEFGVQSSFSFLRGASMPEELVLGAFGLGLAGMGLADRNTVAGVVRAWSQSKAVATGPGGTPVAFPYHPGSRLVFADGTPDVLAYPRDRKGWGNLCRLLTQANLRDDSPKGAPLLYRSDLDEWGDDMSLAVLPDLDAGPDETLALLHGLVDRFYKNIRLAVAPAYCGNDPLRLEQAAALAGAAGMRLMATSDVLYHAPGRRPLQDVLTAIRLAVPVSDAGFELCANAERHMKAPAEMARLFRNHPEALAETIRFAGELKFSLDELKHNYPEETTAEGVDPQVELERLAWEGAAARYPGGVPGKVCGLLRHELAIVALKKYARYFLTVHDIVRHSKTIGVLCQGRGSAANSAICFCLGITDVDPERSEVLFERFVSVERDEPPDIDVDFEHERRDEIIKYIYEKYSEKRTALAAAVISYRGRSALREVAKAMGLSDDIRSAMSGSIWGWWSSSLGEKEAKAGGLDQADPRTGHVIARANEILGFPRHLSQHVGGFVITRDRLDEIVPIVKTAMDERKMVEWDKDDLDAVGILKVDILALGMLSCLRRCFDLLKQHYDACNEGGEPIASLAALPAEQTEVYDMICRADTLGVFQIESRAQMSMLPRLKPKRFYDLVIEVAIVRPGPIQGDMVHPYLRRRMGLEKVEYFKPELEAILSRTLGVPLFQEQAMKIAIDIGGFSPSEADKLRRAMATFRRNGTIHLYRDRMIRGMVAKGYPEEFANRCFRQIEGFGEYGFPESHAASFALLVYASCWFKAFYPDVFCAAILNSQPMGFYAPAQLVRDARDHGVEVRAVDVNLSAWDCMLEPDGYDPARILDRHAGMRGVIRTAHAVRLGFRQIKGLSEARMTLLVERRGDGYASVRDVWLRSGLDVDEIEKLAQADAFRSTGLDRRAALWQVRALDRKSAVETMPLFDRPGLRLPDNEPAVALPVMPAGEHVIHDYRALSLSLKAHPVSFLRARLDRAGVTPNEGLVSVKNGRRVCVCGLVLVRQRPGKGNAIFLTLEDENGIANIIVWKRDFERLLPVIMGSRLIRVAGRLQCESGVIHIVAESMEDMTPWLADLSEKAQSIDSLARADEIRRPGTDSRFRPRRSRQPTPPADNDLFAEASRAMPKGRNFQ</sequence>
<dbReference type="InterPro" id="IPR011708">
    <property type="entry name" value="DNA_pol3_alpha_NTPase_dom"/>
</dbReference>
<dbReference type="NCBIfam" id="NF004225">
    <property type="entry name" value="PRK05672.1"/>
    <property type="match status" value="1"/>
</dbReference>
<comment type="function">
    <text evidence="13">DNA polymerase involved in damage-induced mutagenesis and translesion synthesis (TLS). It is not the major replicative DNA polymerase.</text>
</comment>
<dbReference type="CDD" id="cd04485">
    <property type="entry name" value="DnaE_OBF"/>
    <property type="match status" value="1"/>
</dbReference>
<evidence type="ECO:0000256" key="5">
    <source>
        <dbReference type="ARBA" id="ARBA00022490"/>
    </source>
</evidence>
<feature type="domain" description="OB" evidence="15">
    <location>
        <begin position="988"/>
        <end position="1061"/>
    </location>
</feature>
<feature type="region of interest" description="Disordered" evidence="14">
    <location>
        <begin position="1086"/>
        <end position="1125"/>
    </location>
</feature>
<comment type="subcellular location">
    <subcellularLocation>
        <location evidence="1 13">Cytoplasm</location>
    </subcellularLocation>
</comment>
<evidence type="ECO:0000256" key="7">
    <source>
        <dbReference type="ARBA" id="ARBA00022695"/>
    </source>
</evidence>
<dbReference type="Pfam" id="PF14579">
    <property type="entry name" value="HHH_6"/>
    <property type="match status" value="1"/>
</dbReference>
<dbReference type="CDD" id="cd07434">
    <property type="entry name" value="PHP_PolIIIA_DnaE2"/>
    <property type="match status" value="1"/>
</dbReference>
<feature type="domain" description="Bacterial DNA polymerase III alpha subunit NTPase" evidence="16">
    <location>
        <begin position="292"/>
        <end position="546"/>
    </location>
</feature>
<evidence type="ECO:0000256" key="13">
    <source>
        <dbReference type="HAMAP-Rule" id="MF_01902"/>
    </source>
</evidence>
<dbReference type="PANTHER" id="PTHR32294:SF4">
    <property type="entry name" value="ERROR-PRONE DNA POLYMERASE"/>
    <property type="match status" value="1"/>
</dbReference>
<dbReference type="InterPro" id="IPR029460">
    <property type="entry name" value="DNAPol_HHH"/>
</dbReference>
<proteinExistence type="inferred from homology"/>
<dbReference type="Pfam" id="PF17657">
    <property type="entry name" value="DNA_pol3_finger"/>
    <property type="match status" value="1"/>
</dbReference>
<dbReference type="Pfam" id="PF07733">
    <property type="entry name" value="DNA_pol3_alpha"/>
    <property type="match status" value="1"/>
</dbReference>
<dbReference type="EC" id="2.7.7.7" evidence="3 13"/>
<keyword evidence="5 13" id="KW-0963">Cytoplasm</keyword>
<dbReference type="NCBIfam" id="TIGR00594">
    <property type="entry name" value="polc"/>
    <property type="match status" value="1"/>
</dbReference>
<comment type="similarity">
    <text evidence="2 13">Belongs to the DNA polymerase type-C family. DnaE2 subfamily.</text>
</comment>
<dbReference type="EMBL" id="JBFOCI010000002">
    <property type="protein sequence ID" value="MEW9806438.1"/>
    <property type="molecule type" value="Genomic_DNA"/>
</dbReference>
<evidence type="ECO:0000256" key="12">
    <source>
        <dbReference type="ARBA" id="ARBA00049244"/>
    </source>
</evidence>
<keyword evidence="10 13" id="KW-0239">DNA-directed DNA polymerase</keyword>
<evidence type="ECO:0000259" key="18">
    <source>
        <dbReference type="Pfam" id="PF17657"/>
    </source>
</evidence>
<dbReference type="InterPro" id="IPR040982">
    <property type="entry name" value="DNA_pol3_finger"/>
</dbReference>
<evidence type="ECO:0000259" key="17">
    <source>
        <dbReference type="Pfam" id="PF14579"/>
    </source>
</evidence>